<evidence type="ECO:0000256" key="1">
    <source>
        <dbReference type="SAM" id="MobiDB-lite"/>
    </source>
</evidence>
<protein>
    <submittedName>
        <fullName evidence="2">Uncharacterized protein</fullName>
    </submittedName>
</protein>
<keyword evidence="3" id="KW-1185">Reference proteome</keyword>
<organism evidence="2 3">
    <name type="scientific">Arthrobotrys conoides</name>
    <dbReference type="NCBI Taxonomy" id="74498"/>
    <lineage>
        <taxon>Eukaryota</taxon>
        <taxon>Fungi</taxon>
        <taxon>Dikarya</taxon>
        <taxon>Ascomycota</taxon>
        <taxon>Pezizomycotina</taxon>
        <taxon>Orbiliomycetes</taxon>
        <taxon>Orbiliales</taxon>
        <taxon>Orbiliaceae</taxon>
        <taxon>Arthrobotrys</taxon>
    </lineage>
</organism>
<feature type="compositionally biased region" description="Gly residues" evidence="1">
    <location>
        <begin position="289"/>
        <end position="300"/>
    </location>
</feature>
<gene>
    <name evidence="2" type="ORF">TWF506_009094</name>
</gene>
<feature type="region of interest" description="Disordered" evidence="1">
    <location>
        <begin position="280"/>
        <end position="300"/>
    </location>
</feature>
<evidence type="ECO:0000313" key="3">
    <source>
        <dbReference type="Proteomes" id="UP001307849"/>
    </source>
</evidence>
<name>A0AAN8NBS8_9PEZI</name>
<sequence length="300" mass="32471">MPNQILIAAPEGLNVIQCLQWLKDSHSPIFFKILEHYDKASIMAWLAYATGLIEENYPQARILLTILQSIADSNCGLAEAKSVTVRGAELPLVGHTCVLAALLSYVLQPPPTLTTVPERLRYLRAAVRLLRNWCHKFVTKQAMPATMCGVLRCPVESGLPTELWLGTSPPRNTGDGTMKQKAKEARDKLVEGTGVWAEQVGRFPAGSCAETFPLSVLLRSKTGASDMYSLAIRNKDGEDIKACDTCTATLANTAQLPGLTILDMALPEYRWMYGEGEGEGEEAYSNGVVDGGGGGSSLDI</sequence>
<dbReference type="Proteomes" id="UP001307849">
    <property type="component" value="Unassembled WGS sequence"/>
</dbReference>
<proteinExistence type="predicted"/>
<evidence type="ECO:0000313" key="2">
    <source>
        <dbReference type="EMBL" id="KAK6512932.1"/>
    </source>
</evidence>
<dbReference type="AlphaFoldDB" id="A0AAN8NBS8"/>
<comment type="caution">
    <text evidence="2">The sequence shown here is derived from an EMBL/GenBank/DDBJ whole genome shotgun (WGS) entry which is preliminary data.</text>
</comment>
<reference evidence="2 3" key="1">
    <citation type="submission" date="2019-10" db="EMBL/GenBank/DDBJ databases">
        <authorList>
            <person name="Palmer J.M."/>
        </authorList>
    </citation>
    <scope>NUCLEOTIDE SEQUENCE [LARGE SCALE GENOMIC DNA]</scope>
    <source>
        <strain evidence="2 3">TWF506</strain>
    </source>
</reference>
<accession>A0AAN8NBS8</accession>
<dbReference type="EMBL" id="JAVHJM010000006">
    <property type="protein sequence ID" value="KAK6512932.1"/>
    <property type="molecule type" value="Genomic_DNA"/>
</dbReference>